<accession>A0A0E9TJ09</accession>
<sequence>MNVSPALCNSIIKTLPTKRIKAIHKS</sequence>
<dbReference type="EMBL" id="GBXM01054903">
    <property type="protein sequence ID" value="JAH53674.1"/>
    <property type="molecule type" value="Transcribed_RNA"/>
</dbReference>
<dbReference type="AlphaFoldDB" id="A0A0E9TJ09"/>
<reference evidence="1" key="2">
    <citation type="journal article" date="2015" name="Fish Shellfish Immunol.">
        <title>Early steps in the European eel (Anguilla anguilla)-Vibrio vulnificus interaction in the gills: Role of the RtxA13 toxin.</title>
        <authorList>
            <person name="Callol A."/>
            <person name="Pajuelo D."/>
            <person name="Ebbesson L."/>
            <person name="Teles M."/>
            <person name="MacKenzie S."/>
            <person name="Amaro C."/>
        </authorList>
    </citation>
    <scope>NUCLEOTIDE SEQUENCE</scope>
</reference>
<reference evidence="1" key="1">
    <citation type="submission" date="2014-11" db="EMBL/GenBank/DDBJ databases">
        <authorList>
            <person name="Amaro Gonzalez C."/>
        </authorList>
    </citation>
    <scope>NUCLEOTIDE SEQUENCE</scope>
</reference>
<proteinExistence type="predicted"/>
<organism evidence="1">
    <name type="scientific">Anguilla anguilla</name>
    <name type="common">European freshwater eel</name>
    <name type="synonym">Muraena anguilla</name>
    <dbReference type="NCBI Taxonomy" id="7936"/>
    <lineage>
        <taxon>Eukaryota</taxon>
        <taxon>Metazoa</taxon>
        <taxon>Chordata</taxon>
        <taxon>Craniata</taxon>
        <taxon>Vertebrata</taxon>
        <taxon>Euteleostomi</taxon>
        <taxon>Actinopterygii</taxon>
        <taxon>Neopterygii</taxon>
        <taxon>Teleostei</taxon>
        <taxon>Anguilliformes</taxon>
        <taxon>Anguillidae</taxon>
        <taxon>Anguilla</taxon>
    </lineage>
</organism>
<evidence type="ECO:0000313" key="1">
    <source>
        <dbReference type="EMBL" id="JAH53674.1"/>
    </source>
</evidence>
<protein>
    <submittedName>
        <fullName evidence="1">Uncharacterized protein</fullName>
    </submittedName>
</protein>
<name>A0A0E9TJ09_ANGAN</name>